<dbReference type="SUPFAM" id="SSF56349">
    <property type="entry name" value="DNA breaking-rejoining enzymes"/>
    <property type="match status" value="1"/>
</dbReference>
<comment type="caution">
    <text evidence="3">The sequence shown here is derived from an EMBL/GenBank/DDBJ whole genome shotgun (WGS) entry which is preliminary data.</text>
</comment>
<accession>A0ABC9SUH5</accession>
<dbReference type="GO" id="GO:0006310">
    <property type="term" value="P:DNA recombination"/>
    <property type="evidence" value="ECO:0007669"/>
    <property type="project" value="UniProtKB-KW"/>
</dbReference>
<sequence length="65" mass="7414">MIKVDTPVKEGATERQINILLSVFDLTRFLDLRDATAILLMYQTGIRVGTLAQLEHKHVDLEAKY</sequence>
<feature type="domain" description="Tyr recombinase" evidence="2">
    <location>
        <begin position="7"/>
        <end position="65"/>
    </location>
</feature>
<keyword evidence="1" id="KW-0233">DNA recombination</keyword>
<protein>
    <recommendedName>
        <fullName evidence="2">Tyr recombinase domain-containing protein</fullName>
    </recommendedName>
</protein>
<evidence type="ECO:0000259" key="2">
    <source>
        <dbReference type="PROSITE" id="PS51898"/>
    </source>
</evidence>
<dbReference type="Gene3D" id="1.10.443.10">
    <property type="entry name" value="Intergrase catalytic core"/>
    <property type="match status" value="1"/>
</dbReference>
<dbReference type="InterPro" id="IPR002104">
    <property type="entry name" value="Integrase_catalytic"/>
</dbReference>
<dbReference type="InterPro" id="IPR013762">
    <property type="entry name" value="Integrase-like_cat_sf"/>
</dbReference>
<evidence type="ECO:0000256" key="1">
    <source>
        <dbReference type="ARBA" id="ARBA00023172"/>
    </source>
</evidence>
<evidence type="ECO:0000313" key="4">
    <source>
        <dbReference type="Proteomes" id="UP000014060"/>
    </source>
</evidence>
<proteinExistence type="predicted"/>
<organism evidence="3 4">
    <name type="scientific">Bacillus cereus TIAC219</name>
    <dbReference type="NCBI Taxonomy" id="718222"/>
    <lineage>
        <taxon>Bacteria</taxon>
        <taxon>Bacillati</taxon>
        <taxon>Bacillota</taxon>
        <taxon>Bacilli</taxon>
        <taxon>Bacillales</taxon>
        <taxon>Bacillaceae</taxon>
        <taxon>Bacillus</taxon>
        <taxon>Bacillus cereus group</taxon>
    </lineage>
</organism>
<name>A0ABC9SUH5_BACCE</name>
<dbReference type="AlphaFoldDB" id="A0ABC9SUH5"/>
<dbReference type="EMBL" id="AHCJ01000052">
    <property type="protein sequence ID" value="EOQ59749.1"/>
    <property type="molecule type" value="Genomic_DNA"/>
</dbReference>
<reference evidence="3 4" key="1">
    <citation type="submission" date="2013-01" db="EMBL/GenBank/DDBJ databases">
        <title>The Genome Sequence of Bacillus cereus TIAC219.</title>
        <authorList>
            <consortium name="The Broad Institute Genome Sequencing Platform"/>
            <consortium name="The Broad Institute Genome Sequencing Center for Infectious Disease"/>
            <person name="Feldgarden M."/>
            <person name="Van der Auwera G.A."/>
            <person name="Mahillon J."/>
            <person name="Duprez V."/>
            <person name="Timmery S."/>
            <person name="Mattelet C."/>
            <person name="Dierick K."/>
            <person name="Sun M."/>
            <person name="Yu Z."/>
            <person name="Zhu L."/>
            <person name="Hu X."/>
            <person name="Shank E.B."/>
            <person name="Swiecicka I."/>
            <person name="Hansen B.M."/>
            <person name="Andrup L."/>
            <person name="Walker B."/>
            <person name="Young S.K."/>
            <person name="Zeng Q."/>
            <person name="Gargeya S."/>
            <person name="Fitzgerald M."/>
            <person name="Haas B."/>
            <person name="Abouelleil A."/>
            <person name="Alvarado L."/>
            <person name="Arachchi H.M."/>
            <person name="Berlin A.M."/>
            <person name="Chapman S.B."/>
            <person name="Dewar J."/>
            <person name="Goldberg J."/>
            <person name="Griggs A."/>
            <person name="Gujja S."/>
            <person name="Hansen M."/>
            <person name="Howarth C."/>
            <person name="Imamovic A."/>
            <person name="Larimer J."/>
            <person name="McCowan C."/>
            <person name="Murphy C."/>
            <person name="Neiman D."/>
            <person name="Pearson M."/>
            <person name="Priest M."/>
            <person name="Roberts A."/>
            <person name="Saif S."/>
            <person name="Shea T."/>
            <person name="Sisk P."/>
            <person name="Sykes S."/>
            <person name="Wortman J."/>
            <person name="Nusbaum C."/>
            <person name="Birren B."/>
        </authorList>
    </citation>
    <scope>NUCLEOTIDE SEQUENCE [LARGE SCALE GENOMIC DNA]</scope>
    <source>
        <strain evidence="3 4">TIAC219</strain>
    </source>
</reference>
<dbReference type="InterPro" id="IPR011010">
    <property type="entry name" value="DNA_brk_join_enz"/>
</dbReference>
<dbReference type="Proteomes" id="UP000014060">
    <property type="component" value="Unassembled WGS sequence"/>
</dbReference>
<evidence type="ECO:0000313" key="3">
    <source>
        <dbReference type="EMBL" id="EOQ59749.1"/>
    </source>
</evidence>
<dbReference type="PROSITE" id="PS51898">
    <property type="entry name" value="TYR_RECOMBINASE"/>
    <property type="match status" value="1"/>
</dbReference>
<gene>
    <name evidence="3" type="ORF">IAY_03932</name>
</gene>
<dbReference type="Pfam" id="PF00589">
    <property type="entry name" value="Phage_integrase"/>
    <property type="match status" value="1"/>
</dbReference>